<name>A0ABM8M4F2_9BURK</name>
<feature type="compositionally biased region" description="Low complexity" evidence="1">
    <location>
        <begin position="30"/>
        <end position="43"/>
    </location>
</feature>
<sequence length="107" mass="10666">MKAVLTTPDARPDWLGSTSLMAASSIGLKAMPAPRPSSSMPGSTSAVKPPSTGARANSASPSAAISSPVASGPRMPKRITSLADSPSENAAMIRLAGRNASPTCMAS</sequence>
<proteinExistence type="predicted"/>
<evidence type="ECO:0000256" key="1">
    <source>
        <dbReference type="SAM" id="MobiDB-lite"/>
    </source>
</evidence>
<gene>
    <name evidence="2" type="ORF">LMG7053_05872</name>
</gene>
<evidence type="ECO:0000313" key="3">
    <source>
        <dbReference type="Proteomes" id="UP000494161"/>
    </source>
</evidence>
<feature type="compositionally biased region" description="Low complexity" evidence="1">
    <location>
        <begin position="54"/>
        <end position="73"/>
    </location>
</feature>
<organism evidence="2 3">
    <name type="scientific">Achromobacter ruhlandii</name>
    <dbReference type="NCBI Taxonomy" id="72557"/>
    <lineage>
        <taxon>Bacteria</taxon>
        <taxon>Pseudomonadati</taxon>
        <taxon>Pseudomonadota</taxon>
        <taxon>Betaproteobacteria</taxon>
        <taxon>Burkholderiales</taxon>
        <taxon>Alcaligenaceae</taxon>
        <taxon>Achromobacter</taxon>
    </lineage>
</organism>
<accession>A0ABM8M4F2</accession>
<dbReference type="EMBL" id="CADILJ010000120">
    <property type="protein sequence ID" value="CAB3959263.1"/>
    <property type="molecule type" value="Genomic_DNA"/>
</dbReference>
<reference evidence="2 3" key="1">
    <citation type="submission" date="2020-04" db="EMBL/GenBank/DDBJ databases">
        <authorList>
            <person name="De Canck E."/>
        </authorList>
    </citation>
    <scope>NUCLEOTIDE SEQUENCE [LARGE SCALE GENOMIC DNA]</scope>
    <source>
        <strain evidence="2 3">LMG 7053</strain>
    </source>
</reference>
<feature type="region of interest" description="Disordered" evidence="1">
    <location>
        <begin position="29"/>
        <end position="107"/>
    </location>
</feature>
<dbReference type="Proteomes" id="UP000494161">
    <property type="component" value="Unassembled WGS sequence"/>
</dbReference>
<comment type="caution">
    <text evidence="2">The sequence shown here is derived from an EMBL/GenBank/DDBJ whole genome shotgun (WGS) entry which is preliminary data.</text>
</comment>
<protein>
    <submittedName>
        <fullName evidence="2">Uncharacterized protein</fullName>
    </submittedName>
</protein>
<keyword evidence="3" id="KW-1185">Reference proteome</keyword>
<evidence type="ECO:0000313" key="2">
    <source>
        <dbReference type="EMBL" id="CAB3959263.1"/>
    </source>
</evidence>